<keyword evidence="8" id="KW-1185">Reference proteome</keyword>
<organism evidence="7 8">
    <name type="scientific">Helicobacter ganmani</name>
    <dbReference type="NCBI Taxonomy" id="60246"/>
    <lineage>
        <taxon>Bacteria</taxon>
        <taxon>Pseudomonadati</taxon>
        <taxon>Campylobacterota</taxon>
        <taxon>Epsilonproteobacteria</taxon>
        <taxon>Campylobacterales</taxon>
        <taxon>Helicobacteraceae</taxon>
        <taxon>Helicobacter</taxon>
    </lineage>
</organism>
<proteinExistence type="predicted"/>
<dbReference type="PRINTS" id="PR00992">
    <property type="entry name" value="ALARACEMASE"/>
</dbReference>
<dbReference type="RefSeq" id="WP_115551668.1">
    <property type="nucleotide sequence ID" value="NZ_CAPHNE010000032.1"/>
</dbReference>
<dbReference type="GO" id="GO:0008784">
    <property type="term" value="F:alanine racemase activity"/>
    <property type="evidence" value="ECO:0007669"/>
    <property type="project" value="InterPro"/>
</dbReference>
<feature type="binding site" evidence="5">
    <location>
        <position position="128"/>
    </location>
    <ligand>
        <name>substrate</name>
    </ligand>
</feature>
<name>A0A3D8IC72_9HELI</name>
<feature type="domain" description="Alanine racemase C-terminal" evidence="6">
    <location>
        <begin position="242"/>
        <end position="353"/>
    </location>
</feature>
<evidence type="ECO:0000256" key="1">
    <source>
        <dbReference type="ARBA" id="ARBA00001933"/>
    </source>
</evidence>
<feature type="modified residue" description="N6-(pyridoxal phosphate)lysine" evidence="4">
    <location>
        <position position="35"/>
    </location>
</feature>
<accession>A0A3D8IC72</accession>
<evidence type="ECO:0000259" key="6">
    <source>
        <dbReference type="SMART" id="SM01005"/>
    </source>
</evidence>
<dbReference type="InterPro" id="IPR011079">
    <property type="entry name" value="Ala_racemase_C"/>
</dbReference>
<evidence type="ECO:0000256" key="2">
    <source>
        <dbReference type="ARBA" id="ARBA00022898"/>
    </source>
</evidence>
<comment type="caution">
    <text evidence="7">The sequence shown here is derived from an EMBL/GenBank/DDBJ whole genome shotgun (WGS) entry which is preliminary data.</text>
</comment>
<dbReference type="SMART" id="SM01005">
    <property type="entry name" value="Ala_racemase_C"/>
    <property type="match status" value="1"/>
</dbReference>
<dbReference type="NCBIfam" id="NF000791">
    <property type="entry name" value="PRK00053.2-2"/>
    <property type="match status" value="1"/>
</dbReference>
<evidence type="ECO:0000256" key="5">
    <source>
        <dbReference type="PIRSR" id="PIRSR600821-52"/>
    </source>
</evidence>
<dbReference type="GO" id="GO:0005829">
    <property type="term" value="C:cytosol"/>
    <property type="evidence" value="ECO:0007669"/>
    <property type="project" value="TreeGrafter"/>
</dbReference>
<dbReference type="EMBL" id="NXLS01000005">
    <property type="protein sequence ID" value="RDU62742.1"/>
    <property type="molecule type" value="Genomic_DNA"/>
</dbReference>
<protein>
    <submittedName>
        <fullName evidence="7">Alanine racemase</fullName>
    </submittedName>
</protein>
<evidence type="ECO:0000313" key="7">
    <source>
        <dbReference type="EMBL" id="RDU62742.1"/>
    </source>
</evidence>
<dbReference type="InterPro" id="IPR029066">
    <property type="entry name" value="PLP-binding_barrel"/>
</dbReference>
<dbReference type="Gene3D" id="3.20.20.10">
    <property type="entry name" value="Alanine racemase"/>
    <property type="match status" value="1"/>
</dbReference>
<evidence type="ECO:0000313" key="8">
    <source>
        <dbReference type="Proteomes" id="UP000256650"/>
    </source>
</evidence>
<dbReference type="InterPro" id="IPR009006">
    <property type="entry name" value="Ala_racemase/Decarboxylase_C"/>
</dbReference>
<evidence type="ECO:0000256" key="3">
    <source>
        <dbReference type="ARBA" id="ARBA00023235"/>
    </source>
</evidence>
<gene>
    <name evidence="7" type="ORF">CQA43_05745</name>
</gene>
<dbReference type="SUPFAM" id="SSF50621">
    <property type="entry name" value="Alanine racemase C-terminal domain-like"/>
    <property type="match status" value="1"/>
</dbReference>
<feature type="binding site" evidence="5">
    <location>
        <position position="308"/>
    </location>
    <ligand>
        <name>substrate</name>
    </ligand>
</feature>
<dbReference type="Pfam" id="PF00842">
    <property type="entry name" value="Ala_racemase_C"/>
    <property type="match status" value="1"/>
</dbReference>
<dbReference type="Proteomes" id="UP000256650">
    <property type="component" value="Unassembled WGS sequence"/>
</dbReference>
<dbReference type="PANTHER" id="PTHR30511">
    <property type="entry name" value="ALANINE RACEMASE"/>
    <property type="match status" value="1"/>
</dbReference>
<dbReference type="Gene3D" id="2.40.37.10">
    <property type="entry name" value="Lyase, Ornithine Decarboxylase, Chain A, domain 1"/>
    <property type="match status" value="1"/>
</dbReference>
<reference evidence="7 8" key="1">
    <citation type="submission" date="2018-04" db="EMBL/GenBank/DDBJ databases">
        <title>Novel Campyloabacter and Helicobacter Species and Strains.</title>
        <authorList>
            <person name="Mannion A.J."/>
            <person name="Shen Z."/>
            <person name="Fox J.G."/>
        </authorList>
    </citation>
    <scope>NUCLEOTIDE SEQUENCE [LARGE SCALE GENOMIC DNA]</scope>
    <source>
        <strain evidence="7 8">MIT 99-5101</strain>
    </source>
</reference>
<dbReference type="Pfam" id="PF01168">
    <property type="entry name" value="Ala_racemase_N"/>
    <property type="match status" value="1"/>
</dbReference>
<dbReference type="InterPro" id="IPR001608">
    <property type="entry name" value="Ala_racemase_N"/>
</dbReference>
<keyword evidence="2 4" id="KW-0663">Pyridoxal phosphate</keyword>
<dbReference type="GO" id="GO:0006522">
    <property type="term" value="P:alanine metabolic process"/>
    <property type="evidence" value="ECO:0007669"/>
    <property type="project" value="InterPro"/>
</dbReference>
<dbReference type="OrthoDB" id="9813814at2"/>
<dbReference type="InterPro" id="IPR000821">
    <property type="entry name" value="Ala_racemase"/>
</dbReference>
<dbReference type="PANTHER" id="PTHR30511:SF0">
    <property type="entry name" value="ALANINE RACEMASE, CATABOLIC-RELATED"/>
    <property type="match status" value="1"/>
</dbReference>
<keyword evidence="3" id="KW-0413">Isomerase</keyword>
<dbReference type="SUPFAM" id="SSF51419">
    <property type="entry name" value="PLP-binding barrel"/>
    <property type="match status" value="1"/>
</dbReference>
<dbReference type="AlphaFoldDB" id="A0A3D8IC72"/>
<dbReference type="GO" id="GO:0030170">
    <property type="term" value="F:pyridoxal phosphate binding"/>
    <property type="evidence" value="ECO:0007669"/>
    <property type="project" value="TreeGrafter"/>
</dbReference>
<dbReference type="GeneID" id="82535791"/>
<sequence length="353" mass="39788">MPYLQIDSQKFLHNYQIILNTIAPKNPEKIAIVLKDNAYGHGLKQIAELAKRVKIQNAFVKNTYEALEIAPFFSYIAILYPHSLPYDSLFKEALQSPNIYFCAHSLESLKNYPKGTKIELKVDSGMHRNGIAKNTLNQAFKLIAQNALELKGIYTHNGFGDDFGSEFYTQNTEFLAIKEESLKLCAHYNLPRPRFHSLSSSGAFRAKDTQHDLQDDLFRIGIAFYGYLCQDSAFATLNLKPIAALFAQKISTLMLKSNARIGYHGVSTLKENIVSTYDIGYGDGLFRLREGMQVCSAEGFRILPRASMDCISIESAQEEVCVFNDARIFAQAFGTIPYEILSHLHAYIPKVII</sequence>
<comment type="cofactor">
    <cofactor evidence="1 4">
        <name>pyridoxal 5'-phosphate</name>
        <dbReference type="ChEBI" id="CHEBI:597326"/>
    </cofactor>
</comment>
<evidence type="ECO:0000256" key="4">
    <source>
        <dbReference type="PIRSR" id="PIRSR600821-50"/>
    </source>
</evidence>